<reference evidence="2" key="1">
    <citation type="submission" date="2021-03" db="EMBL/GenBank/DDBJ databases">
        <title>Antimicrobial resistance genes in bacteria isolated from Japanese honey, and their potential for conferring macrolide and lincosamide resistance in the American foulbrood pathogen Paenibacillus larvae.</title>
        <authorList>
            <person name="Okamoto M."/>
            <person name="Kumagai M."/>
            <person name="Kanamori H."/>
            <person name="Takamatsu D."/>
        </authorList>
    </citation>
    <scope>NUCLEOTIDE SEQUENCE</scope>
    <source>
        <strain evidence="2">J27TS8</strain>
    </source>
</reference>
<sequence length="223" mass="25498">MEINLSPQLYTLIPDFKIAVIHYHNIEVGPSPQMLKGRLQLFQEAIFFDLEEKNVADISEINEWRTIFKKTGKDPNRYRHSAEAIYRRIKKKHYLQSVNSAIDLNNFFSLQYKIPLGIYDLKSVRDSVTMRIGKEGEEYEGLNGRLNHLKDMIVTADEKGPFGSPYVDSIRTSVSEKTTDALQIIYLCPSMQVADAKELAKSLQKMFLQIHGGTGSLEIVSRV</sequence>
<dbReference type="Pfam" id="PF03483">
    <property type="entry name" value="B3_4"/>
    <property type="match status" value="1"/>
</dbReference>
<comment type="caution">
    <text evidence="2">The sequence shown here is derived from an EMBL/GenBank/DDBJ whole genome shotgun (WGS) entry which is preliminary data.</text>
</comment>
<dbReference type="EMBL" id="BORC01000004">
    <property type="protein sequence ID" value="GIN62716.1"/>
    <property type="molecule type" value="Genomic_DNA"/>
</dbReference>
<dbReference type="RefSeq" id="WP_212933909.1">
    <property type="nucleotide sequence ID" value="NZ_BORC01000004.1"/>
</dbReference>
<dbReference type="Gene3D" id="3.50.40.10">
    <property type="entry name" value="Phenylalanyl-trna Synthetase, Chain B, domain 3"/>
    <property type="match status" value="1"/>
</dbReference>
<dbReference type="Proteomes" id="UP000682111">
    <property type="component" value="Unassembled WGS sequence"/>
</dbReference>
<evidence type="ECO:0000313" key="2">
    <source>
        <dbReference type="EMBL" id="GIN62716.1"/>
    </source>
</evidence>
<dbReference type="PANTHER" id="PTHR39209">
    <property type="match status" value="1"/>
</dbReference>
<proteinExistence type="predicted"/>
<evidence type="ECO:0000313" key="3">
    <source>
        <dbReference type="Proteomes" id="UP000682111"/>
    </source>
</evidence>
<dbReference type="AlphaFoldDB" id="A0A919WJ75"/>
<dbReference type="InterPro" id="IPR020825">
    <property type="entry name" value="Phe-tRNA_synthase-like_B3/B4"/>
</dbReference>
<dbReference type="SUPFAM" id="SSF56037">
    <property type="entry name" value="PheT/TilS domain"/>
    <property type="match status" value="1"/>
</dbReference>
<dbReference type="GO" id="GO:0004826">
    <property type="term" value="F:phenylalanine-tRNA ligase activity"/>
    <property type="evidence" value="ECO:0007669"/>
    <property type="project" value="InterPro"/>
</dbReference>
<dbReference type="PANTHER" id="PTHR39209:SF2">
    <property type="entry name" value="CYTOPLASMIC PROTEIN"/>
    <property type="match status" value="1"/>
</dbReference>
<protein>
    <recommendedName>
        <fullName evidence="1">B3/B4 tRNA-binding domain-containing protein</fullName>
    </recommendedName>
</protein>
<evidence type="ECO:0000259" key="1">
    <source>
        <dbReference type="SMART" id="SM00873"/>
    </source>
</evidence>
<dbReference type="SMART" id="SM00873">
    <property type="entry name" value="B3_4"/>
    <property type="match status" value="1"/>
</dbReference>
<name>A0A919WJ75_9BACI</name>
<dbReference type="GO" id="GO:0003723">
    <property type="term" value="F:RNA binding"/>
    <property type="evidence" value="ECO:0007669"/>
    <property type="project" value="InterPro"/>
</dbReference>
<feature type="domain" description="B3/B4 tRNA-binding" evidence="1">
    <location>
        <begin position="62"/>
        <end position="212"/>
    </location>
</feature>
<organism evidence="2 3">
    <name type="scientific">Robertmurraya siralis</name>
    <dbReference type="NCBI Taxonomy" id="77777"/>
    <lineage>
        <taxon>Bacteria</taxon>
        <taxon>Bacillati</taxon>
        <taxon>Bacillota</taxon>
        <taxon>Bacilli</taxon>
        <taxon>Bacillales</taxon>
        <taxon>Bacillaceae</taxon>
        <taxon>Robertmurraya</taxon>
    </lineage>
</organism>
<accession>A0A919WJ75</accession>
<gene>
    <name evidence="2" type="primary">yhzB</name>
    <name evidence="2" type="ORF">J27TS8_27090</name>
</gene>
<keyword evidence="3" id="KW-1185">Reference proteome</keyword>
<dbReference type="InterPro" id="IPR005146">
    <property type="entry name" value="B3/B4_tRNA-bd"/>
</dbReference>